<dbReference type="EMBL" id="PFGP01000101">
    <property type="protein sequence ID" value="PIW66235.1"/>
    <property type="molecule type" value="Genomic_DNA"/>
</dbReference>
<organism evidence="3 4">
    <name type="scientific">Candidatus Taenaricola geysiri</name>
    <dbReference type="NCBI Taxonomy" id="1974752"/>
    <lineage>
        <taxon>Bacteria</taxon>
        <taxon>Pseudomonadati</taxon>
        <taxon>Candidatus Omnitrophota</taxon>
        <taxon>Candidatus Taenaricola</taxon>
    </lineage>
</organism>
<proteinExistence type="inferred from homology"/>
<accession>A0A2J0LEE5</accession>
<dbReference type="Proteomes" id="UP000231267">
    <property type="component" value="Unassembled WGS sequence"/>
</dbReference>
<keyword evidence="2" id="KW-0378">Hydrolase</keyword>
<dbReference type="GO" id="GO:0047617">
    <property type="term" value="F:fatty acyl-CoA hydrolase activity"/>
    <property type="evidence" value="ECO:0007669"/>
    <property type="project" value="TreeGrafter"/>
</dbReference>
<dbReference type="Pfam" id="PF13279">
    <property type="entry name" value="4HBT_2"/>
    <property type="match status" value="1"/>
</dbReference>
<dbReference type="PIRSF" id="PIRSF003230">
    <property type="entry name" value="YbgC"/>
    <property type="match status" value="1"/>
</dbReference>
<dbReference type="NCBIfam" id="TIGR00051">
    <property type="entry name" value="YbgC/FadM family acyl-CoA thioesterase"/>
    <property type="match status" value="1"/>
</dbReference>
<comment type="similarity">
    <text evidence="1">Belongs to the 4-hydroxybenzoyl-CoA thioesterase family.</text>
</comment>
<gene>
    <name evidence="3" type="ORF">COW11_04350</name>
</gene>
<dbReference type="PANTHER" id="PTHR31793">
    <property type="entry name" value="4-HYDROXYBENZOYL-COA THIOESTERASE FAMILY MEMBER"/>
    <property type="match status" value="1"/>
</dbReference>
<comment type="caution">
    <text evidence="3">The sequence shown here is derived from an EMBL/GenBank/DDBJ whole genome shotgun (WGS) entry which is preliminary data.</text>
</comment>
<evidence type="ECO:0000256" key="2">
    <source>
        <dbReference type="ARBA" id="ARBA00022801"/>
    </source>
</evidence>
<dbReference type="InterPro" id="IPR050563">
    <property type="entry name" value="4-hydroxybenzoyl-CoA_TE"/>
</dbReference>
<dbReference type="CDD" id="cd00586">
    <property type="entry name" value="4HBT"/>
    <property type="match status" value="1"/>
</dbReference>
<name>A0A2J0LEE5_9BACT</name>
<evidence type="ECO:0000313" key="3">
    <source>
        <dbReference type="EMBL" id="PIW66235.1"/>
    </source>
</evidence>
<protein>
    <recommendedName>
        <fullName evidence="5">Acyl-CoA thioesterase</fullName>
    </recommendedName>
</protein>
<reference evidence="3 4" key="1">
    <citation type="submission" date="2017-09" db="EMBL/GenBank/DDBJ databases">
        <title>Depth-based differentiation of microbial function through sediment-hosted aquifers and enrichment of novel symbionts in the deep terrestrial subsurface.</title>
        <authorList>
            <person name="Probst A.J."/>
            <person name="Ladd B."/>
            <person name="Jarett J.K."/>
            <person name="Geller-Mcgrath D.E."/>
            <person name="Sieber C.M."/>
            <person name="Emerson J.B."/>
            <person name="Anantharaman K."/>
            <person name="Thomas B.C."/>
            <person name="Malmstrom R."/>
            <person name="Stieglmeier M."/>
            <person name="Klingl A."/>
            <person name="Woyke T."/>
            <person name="Ryan C.M."/>
            <person name="Banfield J.F."/>
        </authorList>
    </citation>
    <scope>NUCLEOTIDE SEQUENCE [LARGE SCALE GENOMIC DNA]</scope>
    <source>
        <strain evidence="3">CG12_big_fil_rev_8_21_14_0_65_43_15</strain>
    </source>
</reference>
<dbReference type="SUPFAM" id="SSF54637">
    <property type="entry name" value="Thioesterase/thiol ester dehydrase-isomerase"/>
    <property type="match status" value="1"/>
</dbReference>
<evidence type="ECO:0000313" key="4">
    <source>
        <dbReference type="Proteomes" id="UP000231267"/>
    </source>
</evidence>
<evidence type="ECO:0000256" key="1">
    <source>
        <dbReference type="ARBA" id="ARBA00005953"/>
    </source>
</evidence>
<dbReference type="AlphaFoldDB" id="A0A2J0LEE5"/>
<dbReference type="PANTHER" id="PTHR31793:SF37">
    <property type="entry name" value="ACYL-COA THIOESTER HYDROLASE YBGC"/>
    <property type="match status" value="1"/>
</dbReference>
<dbReference type="InterPro" id="IPR029069">
    <property type="entry name" value="HotDog_dom_sf"/>
</dbReference>
<dbReference type="InterPro" id="IPR006684">
    <property type="entry name" value="YbgC/YbaW"/>
</dbReference>
<sequence length="125" mass="14384">MKQRIYYHHTDCGGVVYYANYLKFLEEARTEFFEKKGVLIGTLAKEGLLFVVARQEIDYKSPSFYADILDIDARIESIGAAKIEFTNQIKNQVGKIIAAARTIVVCIDRDFKPKQIPHDIRKKLI</sequence>
<dbReference type="Gene3D" id="3.10.129.10">
    <property type="entry name" value="Hotdog Thioesterase"/>
    <property type="match status" value="1"/>
</dbReference>
<evidence type="ECO:0008006" key="5">
    <source>
        <dbReference type="Google" id="ProtNLM"/>
    </source>
</evidence>